<dbReference type="InterPro" id="IPR007867">
    <property type="entry name" value="GMC_OxRtase_C"/>
</dbReference>
<evidence type="ECO:0000256" key="6">
    <source>
        <dbReference type="ARBA" id="ARBA00023002"/>
    </source>
</evidence>
<dbReference type="Pfam" id="PF05199">
    <property type="entry name" value="GMC_oxred_C"/>
    <property type="match status" value="1"/>
</dbReference>
<comment type="similarity">
    <text evidence="2">Belongs to the GMC oxidoreductase family.</text>
</comment>
<dbReference type="EMBL" id="JACYCF010000017">
    <property type="protein sequence ID" value="KAF8751623.1"/>
    <property type="molecule type" value="Genomic_DNA"/>
</dbReference>
<evidence type="ECO:0000313" key="9">
    <source>
        <dbReference type="EMBL" id="KAF8751623.1"/>
    </source>
</evidence>
<dbReference type="InterPro" id="IPR036188">
    <property type="entry name" value="FAD/NAD-bd_sf"/>
</dbReference>
<dbReference type="PANTHER" id="PTHR11552:SF201">
    <property type="entry name" value="GLUCOSE-METHANOL-CHOLINE OXIDOREDUCTASE N-TERMINAL DOMAIN-CONTAINING PROTEIN"/>
    <property type="match status" value="1"/>
</dbReference>
<evidence type="ECO:0000259" key="7">
    <source>
        <dbReference type="Pfam" id="PF00732"/>
    </source>
</evidence>
<dbReference type="AlphaFoldDB" id="A0A8H7I978"/>
<dbReference type="Pfam" id="PF00732">
    <property type="entry name" value="GMC_oxred_N"/>
    <property type="match status" value="1"/>
</dbReference>
<evidence type="ECO:0000256" key="3">
    <source>
        <dbReference type="ARBA" id="ARBA00022630"/>
    </source>
</evidence>
<keyword evidence="4" id="KW-0732">Signal</keyword>
<dbReference type="GO" id="GO:0016614">
    <property type="term" value="F:oxidoreductase activity, acting on CH-OH group of donors"/>
    <property type="evidence" value="ECO:0007669"/>
    <property type="project" value="InterPro"/>
</dbReference>
<keyword evidence="6" id="KW-0560">Oxidoreductase</keyword>
<evidence type="ECO:0000313" key="10">
    <source>
        <dbReference type="Proteomes" id="UP000614334"/>
    </source>
</evidence>
<proteinExistence type="inferred from homology"/>
<evidence type="ECO:0000256" key="5">
    <source>
        <dbReference type="ARBA" id="ARBA00022827"/>
    </source>
</evidence>
<dbReference type="InterPro" id="IPR000172">
    <property type="entry name" value="GMC_OxRdtase_N"/>
</dbReference>
<sequence length="654" mass="72040">MLLLFTAIHGVAGQAPAHTAITTVPPPVPGAPTTQLWQTKTKANGYGLKVSRNLTNNFRHEISTAILATSLHWLSDSHPLFKRGLAGLVVANRLSENSNVRVGVIEAGRYFENDPLINTPAAVLNRFLQMNATYDWRLTTVPQKHLNNQSINLPRGKTLGGSSTIGLLIFGRGSKIEYDAWERLGNKGWNWNGKSFSSYFLDQRLTRMIGLLPYMKKAERFEMVDPIRASVNQEGIPASQGTQGMIAGSYNTWYSDPVFPYRAASMKVGIPANLDPDSGTTFGIYNAATSTNRTAGIRSYAGNTYYKSAAHRPNLVVLTEAQATKIELDHSGKDVTARGVSFQFRGTSFTAKAKKEVVLSAGEYSSHPQLLELSGIGNSDVLKKYQITPKVDLPGVGENYQDHILVSTTYEVKPGFVTYDNLGYNNTFRAAAEAQYSGKIAHMHRSLWEDVKKEKPNLLQKEQYRIQELWLRKKMGNVEVILHPGKYTSRCFPESVADCVVSSGYFGPGPAKPNTSYISIIMCIQHPFSRGNIHLNTSDPLSPPAIDPNYLSKQIDQSILVESVKFADKIAKTEPLAAMLVGRQDPSADIKSDEDIANWSLGGVVDEKLKVYGTSNLRVVDASVIPMHLAAHLQRTVYGIAEKAADIIKSDWGF</sequence>
<protein>
    <submittedName>
        <fullName evidence="9">GMC oxidoreductase</fullName>
    </submittedName>
</protein>
<organism evidence="9 10">
    <name type="scientific">Rhizoctonia solani</name>
    <dbReference type="NCBI Taxonomy" id="456999"/>
    <lineage>
        <taxon>Eukaryota</taxon>
        <taxon>Fungi</taxon>
        <taxon>Dikarya</taxon>
        <taxon>Basidiomycota</taxon>
        <taxon>Agaricomycotina</taxon>
        <taxon>Agaricomycetes</taxon>
        <taxon>Cantharellales</taxon>
        <taxon>Ceratobasidiaceae</taxon>
        <taxon>Rhizoctonia</taxon>
    </lineage>
</organism>
<reference evidence="9" key="1">
    <citation type="submission" date="2020-09" db="EMBL/GenBank/DDBJ databases">
        <title>Comparative genome analyses of four rice-infecting Rhizoctonia solani isolates reveal extensive enrichment of homogalacturonan modification genes.</title>
        <authorList>
            <person name="Lee D.-Y."/>
            <person name="Jeon J."/>
            <person name="Kim K.-T."/>
            <person name="Cheong K."/>
            <person name="Song H."/>
            <person name="Choi G."/>
            <person name="Ko J."/>
            <person name="Opiyo S.O."/>
            <person name="Zuo S."/>
            <person name="Madhav S."/>
            <person name="Lee Y.-H."/>
            <person name="Wang G.-L."/>
        </authorList>
    </citation>
    <scope>NUCLEOTIDE SEQUENCE</scope>
    <source>
        <strain evidence="9">AG1-IA B2</strain>
    </source>
</reference>
<dbReference type="Gene3D" id="3.50.50.60">
    <property type="entry name" value="FAD/NAD(P)-binding domain"/>
    <property type="match status" value="1"/>
</dbReference>
<dbReference type="PANTHER" id="PTHR11552">
    <property type="entry name" value="GLUCOSE-METHANOL-CHOLINE GMC OXIDOREDUCTASE"/>
    <property type="match status" value="1"/>
</dbReference>
<comment type="caution">
    <text evidence="9">The sequence shown here is derived from an EMBL/GenBank/DDBJ whole genome shotgun (WGS) entry which is preliminary data.</text>
</comment>
<evidence type="ECO:0000256" key="1">
    <source>
        <dbReference type="ARBA" id="ARBA00001974"/>
    </source>
</evidence>
<keyword evidence="3" id="KW-0285">Flavoprotein</keyword>
<evidence type="ECO:0000259" key="8">
    <source>
        <dbReference type="Pfam" id="PF05199"/>
    </source>
</evidence>
<evidence type="ECO:0000256" key="4">
    <source>
        <dbReference type="ARBA" id="ARBA00022729"/>
    </source>
</evidence>
<keyword evidence="5" id="KW-0274">FAD</keyword>
<dbReference type="GO" id="GO:0050660">
    <property type="term" value="F:flavin adenine dinucleotide binding"/>
    <property type="evidence" value="ECO:0007669"/>
    <property type="project" value="InterPro"/>
</dbReference>
<dbReference type="PIRSF" id="PIRSF000137">
    <property type="entry name" value="Alcohol_oxidase"/>
    <property type="match status" value="1"/>
</dbReference>
<gene>
    <name evidence="9" type="ORF">RHS01_08321</name>
</gene>
<name>A0A8H7I978_9AGAM</name>
<dbReference type="SUPFAM" id="SSF51905">
    <property type="entry name" value="FAD/NAD(P)-binding domain"/>
    <property type="match status" value="1"/>
</dbReference>
<dbReference type="Proteomes" id="UP000614334">
    <property type="component" value="Unassembled WGS sequence"/>
</dbReference>
<comment type="cofactor">
    <cofactor evidence="1">
        <name>FAD</name>
        <dbReference type="ChEBI" id="CHEBI:57692"/>
    </cofactor>
</comment>
<dbReference type="Gene3D" id="3.30.560.10">
    <property type="entry name" value="Glucose Oxidase, domain 3"/>
    <property type="match status" value="1"/>
</dbReference>
<accession>A0A8H7I978</accession>
<feature type="domain" description="Glucose-methanol-choline oxidoreductase C-terminal" evidence="8">
    <location>
        <begin position="527"/>
        <end position="641"/>
    </location>
</feature>
<dbReference type="InterPro" id="IPR012132">
    <property type="entry name" value="GMC_OxRdtase"/>
</dbReference>
<dbReference type="SUPFAM" id="SSF54373">
    <property type="entry name" value="FAD-linked reductases, C-terminal domain"/>
    <property type="match status" value="1"/>
</dbReference>
<evidence type="ECO:0000256" key="2">
    <source>
        <dbReference type="ARBA" id="ARBA00010790"/>
    </source>
</evidence>
<feature type="domain" description="Glucose-methanol-choline oxidoreductase N-terminal" evidence="7">
    <location>
        <begin position="141"/>
        <end position="404"/>
    </location>
</feature>